<accession>A0ABU0NQU3</accession>
<feature type="compositionally biased region" description="Low complexity" evidence="1">
    <location>
        <begin position="133"/>
        <end position="142"/>
    </location>
</feature>
<evidence type="ECO:0000313" key="3">
    <source>
        <dbReference type="Proteomes" id="UP001230654"/>
    </source>
</evidence>
<keyword evidence="3" id="KW-1185">Reference proteome</keyword>
<evidence type="ECO:0000313" key="2">
    <source>
        <dbReference type="EMBL" id="MDQ0581471.1"/>
    </source>
</evidence>
<protein>
    <submittedName>
        <fullName evidence="2">Uncharacterized protein</fullName>
    </submittedName>
</protein>
<sequence length="183" mass="18405">MASRTVEDPAGTGSGPVVLGGTAPGVADVARPADRAARPVPRTGATQRMTGSWVAARQNAAAGRVHGRATGVGAGRNEDARPATLYSPGASGNRPVSPRPPPGRHCVPVPRTVSSSAAGPVAAVRAPRRRLPRSGPGLPAGRALEPAEAVLDAEQAGRPLTDDVRAAAGLLGRFTDIWRGSGA</sequence>
<feature type="region of interest" description="Disordered" evidence="1">
    <location>
        <begin position="1"/>
        <end position="142"/>
    </location>
</feature>
<dbReference type="EMBL" id="JAUSWV010000002">
    <property type="protein sequence ID" value="MDQ0581471.1"/>
    <property type="molecule type" value="Genomic_DNA"/>
</dbReference>
<evidence type="ECO:0000256" key="1">
    <source>
        <dbReference type="SAM" id="MobiDB-lite"/>
    </source>
</evidence>
<gene>
    <name evidence="2" type="ORF">QF030_003649</name>
</gene>
<dbReference type="Proteomes" id="UP001230654">
    <property type="component" value="Unassembled WGS sequence"/>
</dbReference>
<feature type="compositionally biased region" description="Low complexity" evidence="1">
    <location>
        <begin position="114"/>
        <end position="125"/>
    </location>
</feature>
<comment type="caution">
    <text evidence="2">The sequence shown here is derived from an EMBL/GenBank/DDBJ whole genome shotgun (WGS) entry which is preliminary data.</text>
</comment>
<name>A0ABU0NQU3_STRRH</name>
<proteinExistence type="predicted"/>
<reference evidence="2 3" key="1">
    <citation type="submission" date="2023-07" db="EMBL/GenBank/DDBJ databases">
        <title>Comparative genomics of wheat-associated soil bacteria to identify genetic determinants of phenazine resistance.</title>
        <authorList>
            <person name="Mouncey N."/>
        </authorList>
    </citation>
    <scope>NUCLEOTIDE SEQUENCE [LARGE SCALE GENOMIC DNA]</scope>
    <source>
        <strain evidence="2 3">B2I6</strain>
    </source>
</reference>
<organism evidence="2 3">
    <name type="scientific">Streptomyces rishiriensis</name>
    <dbReference type="NCBI Taxonomy" id="68264"/>
    <lineage>
        <taxon>Bacteria</taxon>
        <taxon>Bacillati</taxon>
        <taxon>Actinomycetota</taxon>
        <taxon>Actinomycetes</taxon>
        <taxon>Kitasatosporales</taxon>
        <taxon>Streptomycetaceae</taxon>
        <taxon>Streptomyces</taxon>
    </lineage>
</organism>